<dbReference type="AlphaFoldDB" id="A0A2C9D2I3"/>
<gene>
    <name evidence="2" type="ORF">HDIA_1006</name>
</gene>
<keyword evidence="3" id="KW-1185">Reference proteome</keyword>
<dbReference type="OrthoDB" id="5514977at2"/>
<feature type="transmembrane region" description="Helical" evidence="1">
    <location>
        <begin position="24"/>
        <end position="47"/>
    </location>
</feature>
<dbReference type="KEGG" id="hdi:HDIA_1006"/>
<keyword evidence="1" id="KW-0472">Membrane</keyword>
<accession>A0A2C9D2I3</accession>
<evidence type="ECO:0000313" key="3">
    <source>
        <dbReference type="Proteomes" id="UP000223606"/>
    </source>
</evidence>
<evidence type="ECO:0000313" key="2">
    <source>
        <dbReference type="EMBL" id="SON54547.1"/>
    </source>
</evidence>
<sequence length="130" mass="13701">MATNTTGKPSIMQLWDGLQPSKAMLVWACVGSVIATMVVGFTWGGWVTGGTSQKMAMSAGDDARAELASVICMENFNAAPDSSAKLVEFKALTDSYKKRQFVEAGGWAVMPGQTSADRNAINGCITALDT</sequence>
<keyword evidence="1" id="KW-0812">Transmembrane</keyword>
<proteinExistence type="predicted"/>
<dbReference type="RefSeq" id="WP_099554963.1">
    <property type="nucleotide sequence ID" value="NZ_LT960614.1"/>
</dbReference>
<name>A0A2C9D2I3_9HYPH</name>
<keyword evidence="1" id="KW-1133">Transmembrane helix</keyword>
<dbReference type="Proteomes" id="UP000223606">
    <property type="component" value="Chromosome 1"/>
</dbReference>
<protein>
    <submittedName>
        <fullName evidence="2">Uncharacterized protein</fullName>
    </submittedName>
</protein>
<dbReference type="EMBL" id="LT960614">
    <property type="protein sequence ID" value="SON54547.1"/>
    <property type="molecule type" value="Genomic_DNA"/>
</dbReference>
<reference evidence="3" key="1">
    <citation type="submission" date="2017-09" db="EMBL/GenBank/DDBJ databases">
        <title>Genome sequence of Nannocystis excedens DSM 71.</title>
        <authorList>
            <person name="Blom J."/>
        </authorList>
    </citation>
    <scope>NUCLEOTIDE SEQUENCE [LARGE SCALE GENOMIC DNA]</scope>
    <source>
        <strain evidence="3">type strain: E19</strain>
    </source>
</reference>
<evidence type="ECO:0000256" key="1">
    <source>
        <dbReference type="SAM" id="Phobius"/>
    </source>
</evidence>
<organism evidence="2 3">
    <name type="scientific">Hartmannibacter diazotrophicus</name>
    <dbReference type="NCBI Taxonomy" id="1482074"/>
    <lineage>
        <taxon>Bacteria</taxon>
        <taxon>Pseudomonadati</taxon>
        <taxon>Pseudomonadota</taxon>
        <taxon>Alphaproteobacteria</taxon>
        <taxon>Hyphomicrobiales</taxon>
        <taxon>Pleomorphomonadaceae</taxon>
        <taxon>Hartmannibacter</taxon>
    </lineage>
</organism>